<dbReference type="Ensembl" id="ENSSORT00005004808.1">
    <property type="protein sequence ID" value="ENSSORP00005004672.1"/>
    <property type="gene ID" value="ENSSORG00005002841.1"/>
</dbReference>
<reference evidence="2" key="3">
    <citation type="submission" date="2025-09" db="UniProtKB">
        <authorList>
            <consortium name="Ensembl"/>
        </authorList>
    </citation>
    <scope>IDENTIFICATION</scope>
</reference>
<name>A0A672YJG2_9TELE</name>
<keyword evidence="3" id="KW-1185">Reference proteome</keyword>
<evidence type="ECO:0000313" key="3">
    <source>
        <dbReference type="Proteomes" id="UP000472271"/>
    </source>
</evidence>
<evidence type="ECO:0000256" key="1">
    <source>
        <dbReference type="SAM" id="MobiDB-lite"/>
    </source>
</evidence>
<reference evidence="2" key="2">
    <citation type="submission" date="2025-08" db="UniProtKB">
        <authorList>
            <consortium name="Ensembl"/>
        </authorList>
    </citation>
    <scope>IDENTIFICATION</scope>
</reference>
<protein>
    <submittedName>
        <fullName evidence="2">Uncharacterized protein</fullName>
    </submittedName>
</protein>
<dbReference type="Proteomes" id="UP000472271">
    <property type="component" value="Chromosome 10"/>
</dbReference>
<evidence type="ECO:0000313" key="2">
    <source>
        <dbReference type="Ensembl" id="ENSSORP00005004672.1"/>
    </source>
</evidence>
<dbReference type="InParanoid" id="A0A672YJG2"/>
<feature type="region of interest" description="Disordered" evidence="1">
    <location>
        <begin position="1"/>
        <end position="20"/>
    </location>
</feature>
<accession>A0A672YJG2</accession>
<dbReference type="AlphaFoldDB" id="A0A672YJG2"/>
<sequence>MAEFSDTIEAVPDLTGEPPSTAVRSNFISCCSSRSNSFSKTNSPYFRPALVV</sequence>
<proteinExistence type="predicted"/>
<reference evidence="2" key="1">
    <citation type="submission" date="2019-06" db="EMBL/GenBank/DDBJ databases">
        <authorList>
            <consortium name="Wellcome Sanger Institute Data Sharing"/>
        </authorList>
    </citation>
    <scope>NUCLEOTIDE SEQUENCE [LARGE SCALE GENOMIC DNA]</scope>
</reference>
<organism evidence="2 3">
    <name type="scientific">Sphaeramia orbicularis</name>
    <name type="common">orbiculate cardinalfish</name>
    <dbReference type="NCBI Taxonomy" id="375764"/>
    <lineage>
        <taxon>Eukaryota</taxon>
        <taxon>Metazoa</taxon>
        <taxon>Chordata</taxon>
        <taxon>Craniata</taxon>
        <taxon>Vertebrata</taxon>
        <taxon>Euteleostomi</taxon>
        <taxon>Actinopterygii</taxon>
        <taxon>Neopterygii</taxon>
        <taxon>Teleostei</taxon>
        <taxon>Neoteleostei</taxon>
        <taxon>Acanthomorphata</taxon>
        <taxon>Gobiaria</taxon>
        <taxon>Kurtiformes</taxon>
        <taxon>Apogonoidei</taxon>
        <taxon>Apogonidae</taxon>
        <taxon>Apogoninae</taxon>
        <taxon>Sphaeramia</taxon>
    </lineage>
</organism>